<evidence type="ECO:0000313" key="1">
    <source>
        <dbReference type="EMBL" id="AQK95808.1"/>
    </source>
</evidence>
<dbReference type="EMBL" id="CM000784">
    <property type="protein sequence ID" value="AQK95808.1"/>
    <property type="molecule type" value="Genomic_DNA"/>
</dbReference>
<organism evidence="1">
    <name type="scientific">Zea mays</name>
    <name type="common">Maize</name>
    <dbReference type="NCBI Taxonomy" id="4577"/>
    <lineage>
        <taxon>Eukaryota</taxon>
        <taxon>Viridiplantae</taxon>
        <taxon>Streptophyta</taxon>
        <taxon>Embryophyta</taxon>
        <taxon>Tracheophyta</taxon>
        <taxon>Spermatophyta</taxon>
        <taxon>Magnoliopsida</taxon>
        <taxon>Liliopsida</taxon>
        <taxon>Poales</taxon>
        <taxon>Poaceae</taxon>
        <taxon>PACMAD clade</taxon>
        <taxon>Panicoideae</taxon>
        <taxon>Andropogonodae</taxon>
        <taxon>Andropogoneae</taxon>
        <taxon>Tripsacinae</taxon>
        <taxon>Zea</taxon>
    </lineage>
</organism>
<sequence length="135" mass="14553">MMPCSSPWTMPCPSTVVVLTAWNLAAGTGPIPTEKKATSLHTVRMATPTPAPRDTDPRACRKRAADSAARQPVLPTMLTYSSGFRPTRSISTMASAMNDVLKNPTATMAARSWRSVAIPVSRDILEPGSWNRTDP</sequence>
<proteinExistence type="predicted"/>
<dbReference type="FunCoup" id="A0A1D6FWR2">
    <property type="interactions" value="473"/>
</dbReference>
<dbReference type="ExpressionAtlas" id="A0A1D6FWR2">
    <property type="expression patterns" value="baseline and differential"/>
</dbReference>
<accession>A0A1D6FWR2</accession>
<dbReference type="InParanoid" id="A0A1D6FWR2"/>
<gene>
    <name evidence="1" type="ORF">ZEAMMB73_Zm00001d011126</name>
</gene>
<protein>
    <submittedName>
        <fullName evidence="1">Uncharacterized protein</fullName>
    </submittedName>
</protein>
<reference evidence="1" key="1">
    <citation type="submission" date="2015-12" db="EMBL/GenBank/DDBJ databases">
        <title>Update maize B73 reference genome by single molecule sequencing technologies.</title>
        <authorList>
            <consortium name="Maize Genome Sequencing Project"/>
            <person name="Ware D."/>
        </authorList>
    </citation>
    <scope>NUCLEOTIDE SEQUENCE</scope>
    <source>
        <tissue evidence="1">Seedling</tissue>
    </source>
</reference>
<dbReference type="AlphaFoldDB" id="A0A1D6FWR2"/>
<name>A0A1D6FWR2_MAIZE</name>